<keyword evidence="1" id="KW-0547">Nucleotide-binding</keyword>
<dbReference type="InterPro" id="IPR003833">
    <property type="entry name" value="CT_C_D"/>
</dbReference>
<dbReference type="STRING" id="1105367.CG50_04640"/>
<dbReference type="eggNOG" id="COG1984">
    <property type="taxonomic scope" value="Bacteria"/>
</dbReference>
<evidence type="ECO:0000259" key="5">
    <source>
        <dbReference type="SMART" id="SM00797"/>
    </source>
</evidence>
<feature type="domain" description="Carboxyltransferase" evidence="4">
    <location>
        <begin position="3"/>
        <end position="196"/>
    </location>
</feature>
<dbReference type="GO" id="GO:0016787">
    <property type="term" value="F:hydrolase activity"/>
    <property type="evidence" value="ECO:0007669"/>
    <property type="project" value="UniProtKB-KW"/>
</dbReference>
<dbReference type="Pfam" id="PF02626">
    <property type="entry name" value="CT_A_B"/>
    <property type="match status" value="1"/>
</dbReference>
<dbReference type="InterPro" id="IPR052708">
    <property type="entry name" value="PxpC"/>
</dbReference>
<evidence type="ECO:0000313" key="7">
    <source>
        <dbReference type="Proteomes" id="UP000028824"/>
    </source>
</evidence>
<evidence type="ECO:0000256" key="3">
    <source>
        <dbReference type="ARBA" id="ARBA00022840"/>
    </source>
</evidence>
<reference evidence="6 7" key="1">
    <citation type="submission" date="2014-03" db="EMBL/GenBank/DDBJ databases">
        <title>Genome of Paenirhodobacter enshiensis DW2-9.</title>
        <authorList>
            <person name="Wang D."/>
            <person name="Wang G."/>
        </authorList>
    </citation>
    <scope>NUCLEOTIDE SEQUENCE [LARGE SCALE GENOMIC DNA]</scope>
    <source>
        <strain evidence="6 7">DW2-9</strain>
    </source>
</reference>
<comment type="caution">
    <text evidence="6">The sequence shown here is derived from an EMBL/GenBank/DDBJ whole genome shotgun (WGS) entry which is preliminary data.</text>
</comment>
<gene>
    <name evidence="6" type="ORF">CG50_04640</name>
</gene>
<feature type="domain" description="Carboxyltransferase" evidence="5">
    <location>
        <begin position="251"/>
        <end position="523"/>
    </location>
</feature>
<evidence type="ECO:0000313" key="6">
    <source>
        <dbReference type="EMBL" id="KFI25729.1"/>
    </source>
</evidence>
<dbReference type="Gene3D" id="3.30.1360.40">
    <property type="match status" value="1"/>
</dbReference>
<proteinExistence type="predicted"/>
<dbReference type="InterPro" id="IPR029000">
    <property type="entry name" value="Cyclophilin-like_dom_sf"/>
</dbReference>
<evidence type="ECO:0000256" key="2">
    <source>
        <dbReference type="ARBA" id="ARBA00022801"/>
    </source>
</evidence>
<dbReference type="EMBL" id="JFZB01000020">
    <property type="protein sequence ID" value="KFI25729.1"/>
    <property type="molecule type" value="Genomic_DNA"/>
</dbReference>
<dbReference type="AlphaFoldDB" id="A0A086XUM9"/>
<dbReference type="Proteomes" id="UP000028824">
    <property type="component" value="Unassembled WGS sequence"/>
</dbReference>
<dbReference type="PANTHER" id="PTHR43309">
    <property type="entry name" value="5-OXOPROLINASE SUBUNIT C"/>
    <property type="match status" value="1"/>
</dbReference>
<name>A0A086XUM9_9RHOB</name>
<evidence type="ECO:0000256" key="1">
    <source>
        <dbReference type="ARBA" id="ARBA00022741"/>
    </source>
</evidence>
<dbReference type="SUPFAM" id="SSF50891">
    <property type="entry name" value="Cyclophilin-like"/>
    <property type="match status" value="2"/>
</dbReference>
<dbReference type="GO" id="GO:0005524">
    <property type="term" value="F:ATP binding"/>
    <property type="evidence" value="ECO:0007669"/>
    <property type="project" value="UniProtKB-KW"/>
</dbReference>
<dbReference type="SMART" id="SM00797">
    <property type="entry name" value="AHS2"/>
    <property type="match status" value="1"/>
</dbReference>
<keyword evidence="3" id="KW-0067">ATP-binding</keyword>
<dbReference type="eggNOG" id="COG2049">
    <property type="taxonomic scope" value="Bacteria"/>
</dbReference>
<keyword evidence="2" id="KW-0378">Hydrolase</keyword>
<sequence>MAMRFLPVGPRALLVELDDLEAALALFDALQASPVPGVAEIVPAARTLMLRTEAGIAADAALAAEVMARAPAPGTKPAARSTETVELPALYDGEDLADVARHMGLSVAEVIAAHQATTWQVAFCGFAPGFAYMTCDDARFDLPRRQMPRTRLPAGSIALAGRFCGIYPKDSPGGWQLIGRTEVPMWDLSRDPAAILRPGVRCRFVARTAEVHPSAAIPAPVTAPLTEGGLSVLAAPFPMLFQDEGRKGHTGQGVSGSGALDLEALHRANRAVGNRPGEAALEITLGPVRLRAGEAMVLALTGAGRITLDGRTLAEGTPFALDPGDEIGIAPPEAGMRSYLALRGGYAVAPVLGSASTDTLAGVGPAAVTAGARLALAHRPASAVSEPEPGPALPGAGAVVALPVTLGPRADWFTEAEIAHFLAQDWLVTPASSRVGIRLEGEALTRPDARELPSEGTETGAIQIPHAGQPVLFLADHPLTGGYPVIATLRPEALGLAGQIPPGARIRFVAGEAFTPILPEARK</sequence>
<dbReference type="PANTHER" id="PTHR43309:SF3">
    <property type="entry name" value="5-OXOPROLINASE SUBUNIT C"/>
    <property type="match status" value="1"/>
</dbReference>
<dbReference type="Gene3D" id="2.40.100.10">
    <property type="entry name" value="Cyclophilin-like"/>
    <property type="match status" value="2"/>
</dbReference>
<organism evidence="6 7">
    <name type="scientific">Paenirhodobacter enshiensis</name>
    <dbReference type="NCBI Taxonomy" id="1105367"/>
    <lineage>
        <taxon>Bacteria</taxon>
        <taxon>Pseudomonadati</taxon>
        <taxon>Pseudomonadota</taxon>
        <taxon>Alphaproteobacteria</taxon>
        <taxon>Rhodobacterales</taxon>
        <taxon>Rhodobacter group</taxon>
        <taxon>Paenirhodobacter</taxon>
    </lineage>
</organism>
<dbReference type="InterPro" id="IPR003778">
    <property type="entry name" value="CT_A_B"/>
</dbReference>
<keyword evidence="7" id="KW-1185">Reference proteome</keyword>
<dbReference type="SMART" id="SM00796">
    <property type="entry name" value="AHS1"/>
    <property type="match status" value="1"/>
</dbReference>
<evidence type="ECO:0000259" key="4">
    <source>
        <dbReference type="SMART" id="SM00796"/>
    </source>
</evidence>
<accession>A0A086XUM9</accession>
<protein>
    <submittedName>
        <fullName evidence="6">Acetyl-COA carboxylase</fullName>
    </submittedName>
</protein>
<dbReference type="SUPFAM" id="SSF160467">
    <property type="entry name" value="PH0987 N-terminal domain-like"/>
    <property type="match status" value="1"/>
</dbReference>
<dbReference type="Pfam" id="PF02682">
    <property type="entry name" value="CT_C_D"/>
    <property type="match status" value="1"/>
</dbReference>